<dbReference type="InterPro" id="IPR050469">
    <property type="entry name" value="Diguanylate_Cyclase"/>
</dbReference>
<comment type="caution">
    <text evidence="6">The sequence shown here is derived from an EMBL/GenBank/DDBJ whole genome shotgun (WGS) entry which is preliminary data.</text>
</comment>
<sequence length="455" mass="51629">MKVFLFALLTLSFVFFSHADELSDSQKEYIKNHGAVKVCVDPDWYPFERINEKGQHEGIAADLLRLAAKNAGLQLEIVPTRDWDESLAFAQTGRCEILSFLNSTPERDTWLNFTEPVFTDVNVFVTREEHRYIPDPAELTDETIVFPSGTAMEELIRKDYPNLRVLNCGSEREAFEMVSTKKADMTMRSLIMAAFTIKEEGLFNLKISGQLPNYTNKLRIGVVKSEPALAEILNFGVSKITPSDRESIVNKHIYIKAQTGIDYKPVVIILLVFCFTGIAAGLWIVSIRRLNRELVRISQIDHLTGISNRTRLDFIFMQELDRAKRYKRELSIVLLDIDYFKRINDEFGHLAGDRVLIEFVHAASESIRTTDFIGRWGGEEFLVICPETGVEQAQILAERIRISVKNRQFSTGHEHTVSIGVASFGEGDTADSMLLRADAAMYEAKNSGRDRVCVK</sequence>
<keyword evidence="4" id="KW-0732">Signal</keyword>
<dbReference type="SMART" id="SM00267">
    <property type="entry name" value="GGDEF"/>
    <property type="match status" value="1"/>
</dbReference>
<dbReference type="InterPro" id="IPR043128">
    <property type="entry name" value="Rev_trsase/Diguanyl_cyclase"/>
</dbReference>
<feature type="domain" description="GGDEF" evidence="5">
    <location>
        <begin position="328"/>
        <end position="455"/>
    </location>
</feature>
<evidence type="ECO:0000313" key="6">
    <source>
        <dbReference type="EMBL" id="TCK59869.1"/>
    </source>
</evidence>
<organism evidence="6 7">
    <name type="scientific">Seleniivibrio woodruffii</name>
    <dbReference type="NCBI Taxonomy" id="1078050"/>
    <lineage>
        <taxon>Bacteria</taxon>
        <taxon>Pseudomonadati</taxon>
        <taxon>Deferribacterota</taxon>
        <taxon>Deferribacteres</taxon>
        <taxon>Deferribacterales</taxon>
        <taxon>Geovibrionaceae</taxon>
        <taxon>Seleniivibrio</taxon>
    </lineage>
</organism>
<dbReference type="SUPFAM" id="SSF53850">
    <property type="entry name" value="Periplasmic binding protein-like II"/>
    <property type="match status" value="1"/>
</dbReference>
<dbReference type="CDD" id="cd13708">
    <property type="entry name" value="PBP2_BvgS_like_1"/>
    <property type="match status" value="1"/>
</dbReference>
<keyword evidence="7" id="KW-1185">Reference proteome</keyword>
<dbReference type="PROSITE" id="PS50887">
    <property type="entry name" value="GGDEF"/>
    <property type="match status" value="1"/>
</dbReference>
<dbReference type="Gene3D" id="3.30.70.270">
    <property type="match status" value="1"/>
</dbReference>
<accession>A0A4R1K9M8</accession>
<evidence type="ECO:0000313" key="7">
    <source>
        <dbReference type="Proteomes" id="UP000294614"/>
    </source>
</evidence>
<evidence type="ECO:0000256" key="2">
    <source>
        <dbReference type="ARBA" id="ARBA00034247"/>
    </source>
</evidence>
<dbReference type="Proteomes" id="UP000294614">
    <property type="component" value="Unassembled WGS sequence"/>
</dbReference>
<dbReference type="SMART" id="SM00062">
    <property type="entry name" value="PBPb"/>
    <property type="match status" value="1"/>
</dbReference>
<feature type="signal peptide" evidence="4">
    <location>
        <begin position="1"/>
        <end position="19"/>
    </location>
</feature>
<dbReference type="Pfam" id="PF00497">
    <property type="entry name" value="SBP_bac_3"/>
    <property type="match status" value="1"/>
</dbReference>
<keyword evidence="3" id="KW-0812">Transmembrane</keyword>
<dbReference type="EC" id="2.7.7.65" evidence="1"/>
<name>A0A4R1K9M8_9BACT</name>
<dbReference type="PANTHER" id="PTHR45138:SF9">
    <property type="entry name" value="DIGUANYLATE CYCLASE DGCM-RELATED"/>
    <property type="match status" value="1"/>
</dbReference>
<dbReference type="CDD" id="cd01949">
    <property type="entry name" value="GGDEF"/>
    <property type="match status" value="1"/>
</dbReference>
<dbReference type="PANTHER" id="PTHR45138">
    <property type="entry name" value="REGULATORY COMPONENTS OF SENSORY TRANSDUCTION SYSTEM"/>
    <property type="match status" value="1"/>
</dbReference>
<proteinExistence type="predicted"/>
<dbReference type="EMBL" id="SMGG01000005">
    <property type="protein sequence ID" value="TCK59869.1"/>
    <property type="molecule type" value="Genomic_DNA"/>
</dbReference>
<evidence type="ECO:0000256" key="4">
    <source>
        <dbReference type="SAM" id="SignalP"/>
    </source>
</evidence>
<dbReference type="NCBIfam" id="TIGR00254">
    <property type="entry name" value="GGDEF"/>
    <property type="match status" value="1"/>
</dbReference>
<feature type="chain" id="PRO_5020882715" description="diguanylate cyclase" evidence="4">
    <location>
        <begin position="20"/>
        <end position="455"/>
    </location>
</feature>
<evidence type="ECO:0000259" key="5">
    <source>
        <dbReference type="PROSITE" id="PS50887"/>
    </source>
</evidence>
<dbReference type="GO" id="GO:0052621">
    <property type="term" value="F:diguanylate cyclase activity"/>
    <property type="evidence" value="ECO:0007669"/>
    <property type="project" value="UniProtKB-EC"/>
</dbReference>
<protein>
    <recommendedName>
        <fullName evidence="1">diguanylate cyclase</fullName>
        <ecNumber evidence="1">2.7.7.65</ecNumber>
    </recommendedName>
</protein>
<dbReference type="SUPFAM" id="SSF55073">
    <property type="entry name" value="Nucleotide cyclase"/>
    <property type="match status" value="1"/>
</dbReference>
<evidence type="ECO:0000256" key="1">
    <source>
        <dbReference type="ARBA" id="ARBA00012528"/>
    </source>
</evidence>
<dbReference type="Pfam" id="PF00990">
    <property type="entry name" value="GGDEF"/>
    <property type="match status" value="1"/>
</dbReference>
<gene>
    <name evidence="6" type="ORF">C8D98_2036</name>
</gene>
<keyword evidence="3" id="KW-0472">Membrane</keyword>
<dbReference type="RefSeq" id="WP_207891265.1">
    <property type="nucleotide sequence ID" value="NZ_SMGG01000005.1"/>
</dbReference>
<evidence type="ECO:0000256" key="3">
    <source>
        <dbReference type="SAM" id="Phobius"/>
    </source>
</evidence>
<dbReference type="InterPro" id="IPR001638">
    <property type="entry name" value="Solute-binding_3/MltF_N"/>
</dbReference>
<dbReference type="FunFam" id="3.30.70.270:FF:000001">
    <property type="entry name" value="Diguanylate cyclase domain protein"/>
    <property type="match status" value="1"/>
</dbReference>
<reference evidence="6 7" key="1">
    <citation type="submission" date="2019-03" db="EMBL/GenBank/DDBJ databases">
        <title>Genomic Encyclopedia of Type Strains, Phase IV (KMG-IV): sequencing the most valuable type-strain genomes for metagenomic binning, comparative biology and taxonomic classification.</title>
        <authorList>
            <person name="Goeker M."/>
        </authorList>
    </citation>
    <scope>NUCLEOTIDE SEQUENCE [LARGE SCALE GENOMIC DNA]</scope>
    <source>
        <strain evidence="6 7">DSM 24984</strain>
    </source>
</reference>
<dbReference type="Gene3D" id="3.40.190.10">
    <property type="entry name" value="Periplasmic binding protein-like II"/>
    <property type="match status" value="2"/>
</dbReference>
<dbReference type="InterPro" id="IPR000160">
    <property type="entry name" value="GGDEF_dom"/>
</dbReference>
<dbReference type="InterPro" id="IPR029787">
    <property type="entry name" value="Nucleotide_cyclase"/>
</dbReference>
<keyword evidence="3" id="KW-1133">Transmembrane helix</keyword>
<dbReference type="AlphaFoldDB" id="A0A4R1K9M8"/>
<feature type="transmembrane region" description="Helical" evidence="3">
    <location>
        <begin position="266"/>
        <end position="287"/>
    </location>
</feature>
<comment type="catalytic activity">
    <reaction evidence="2">
        <text>2 GTP = 3',3'-c-di-GMP + 2 diphosphate</text>
        <dbReference type="Rhea" id="RHEA:24898"/>
        <dbReference type="ChEBI" id="CHEBI:33019"/>
        <dbReference type="ChEBI" id="CHEBI:37565"/>
        <dbReference type="ChEBI" id="CHEBI:58805"/>
        <dbReference type="EC" id="2.7.7.65"/>
    </reaction>
</comment>